<dbReference type="GO" id="GO:0000271">
    <property type="term" value="P:polysaccharide biosynthetic process"/>
    <property type="evidence" value="ECO:0007669"/>
    <property type="project" value="TreeGrafter"/>
</dbReference>
<dbReference type="GeneID" id="93988605"/>
<comment type="caution">
    <text evidence="6">The sequence shown here is derived from an EMBL/GenBank/DDBJ whole genome shotgun (WGS) entry which is preliminary data.</text>
</comment>
<accession>A0AB34PE30</accession>
<dbReference type="InterPro" id="IPR015424">
    <property type="entry name" value="PyrdxlP-dep_Trfase"/>
</dbReference>
<dbReference type="InterPro" id="IPR000653">
    <property type="entry name" value="DegT/StrS_aminotransferase"/>
</dbReference>
<dbReference type="Gene3D" id="3.40.640.10">
    <property type="entry name" value="Type I PLP-dependent aspartate aminotransferase-like (Major domain)"/>
    <property type="match status" value="1"/>
</dbReference>
<reference evidence="6 7" key="1">
    <citation type="submission" date="2014-10" db="EMBL/GenBank/DDBJ databases">
        <title>Genome sequence of a Xanthomonas strain that is pathogenic on beans.</title>
        <authorList>
            <person name="Aritua V."/>
            <person name="Sapp M."/>
            <person name="Harrison J."/>
            <person name="Smith J."/>
            <person name="Studholme D."/>
        </authorList>
    </citation>
    <scope>NUCLEOTIDE SEQUENCE [LARGE SCALE GENOMIC DNA]</scope>
    <source>
        <strain evidence="6 7">Nyagatare</strain>
    </source>
</reference>
<keyword evidence="1 4" id="KW-0663">Pyridoxal phosphate</keyword>
<name>A0AB34PE30_9XANT</name>
<proteinExistence type="inferred from homology"/>
<dbReference type="EMBL" id="JRQI01000003">
    <property type="protein sequence ID" value="KGK59689.1"/>
    <property type="molecule type" value="Genomic_DNA"/>
</dbReference>
<dbReference type="InterPro" id="IPR015422">
    <property type="entry name" value="PyrdxlP-dep_Trfase_small"/>
</dbReference>
<dbReference type="Gene3D" id="3.90.1150.10">
    <property type="entry name" value="Aspartate Aminotransferase, domain 1"/>
    <property type="match status" value="1"/>
</dbReference>
<dbReference type="SUPFAM" id="SSF53383">
    <property type="entry name" value="PLP-dependent transferases"/>
    <property type="match status" value="1"/>
</dbReference>
<dbReference type="Proteomes" id="UP000029879">
    <property type="component" value="Unassembled WGS sequence"/>
</dbReference>
<dbReference type="AlphaFoldDB" id="A0AB34PE30"/>
<dbReference type="PANTHER" id="PTHR30244:SF36">
    <property type="entry name" value="3-OXO-GLUCOSE-6-PHOSPHATE:GLUTAMATE AMINOTRANSFERASE"/>
    <property type="match status" value="1"/>
</dbReference>
<dbReference type="InterPro" id="IPR015421">
    <property type="entry name" value="PyrdxlP-dep_Trfase_major"/>
</dbReference>
<protein>
    <submittedName>
        <fullName evidence="6">Erythromycin biosynthesis sensory transduction protein eryC1</fullName>
    </submittedName>
</protein>
<dbReference type="GO" id="GO:0030170">
    <property type="term" value="F:pyridoxal phosphate binding"/>
    <property type="evidence" value="ECO:0007669"/>
    <property type="project" value="TreeGrafter"/>
</dbReference>
<comment type="similarity">
    <text evidence="2 5">Belongs to the DegT/DnrJ/EryC1 family.</text>
</comment>
<organism evidence="6 7">
    <name type="scientific">Xanthomonas cannabis pv. phaseoli</name>
    <dbReference type="NCBI Taxonomy" id="1885902"/>
    <lineage>
        <taxon>Bacteria</taxon>
        <taxon>Pseudomonadati</taxon>
        <taxon>Pseudomonadota</taxon>
        <taxon>Gammaproteobacteria</taxon>
        <taxon>Lysobacterales</taxon>
        <taxon>Lysobacteraceae</taxon>
        <taxon>Xanthomonas</taxon>
    </lineage>
</organism>
<evidence type="ECO:0000313" key="7">
    <source>
        <dbReference type="Proteomes" id="UP000029879"/>
    </source>
</evidence>
<dbReference type="RefSeq" id="WP_047692975.1">
    <property type="nucleotide sequence ID" value="NZ_KN265458.1"/>
</dbReference>
<dbReference type="PANTHER" id="PTHR30244">
    <property type="entry name" value="TRANSAMINASE"/>
    <property type="match status" value="1"/>
</dbReference>
<dbReference type="Pfam" id="PF01041">
    <property type="entry name" value="DegT_DnrJ_EryC1"/>
    <property type="match status" value="1"/>
</dbReference>
<dbReference type="GO" id="GO:0008483">
    <property type="term" value="F:transaminase activity"/>
    <property type="evidence" value="ECO:0007669"/>
    <property type="project" value="TreeGrafter"/>
</dbReference>
<dbReference type="PIRSF" id="PIRSF000390">
    <property type="entry name" value="PLP_StrS"/>
    <property type="match status" value="1"/>
</dbReference>
<evidence type="ECO:0000256" key="5">
    <source>
        <dbReference type="RuleBase" id="RU004508"/>
    </source>
</evidence>
<evidence type="ECO:0000256" key="3">
    <source>
        <dbReference type="PIRSR" id="PIRSR000390-1"/>
    </source>
</evidence>
<feature type="modified residue" description="N6-(pyridoxal phosphate)lysine" evidence="4">
    <location>
        <position position="190"/>
    </location>
</feature>
<sequence length="367" mass="39544">MTTPVPVNALDRHIGPIARQLEEAAATAIGSGYYVLGPNVKAFEKEFAQWCGARDCVSVANGTEALELGLRSLGVNEGKRVGVVANAAMYGTTAVLACGAEPVFIDIDPVTCTMSPAALEAELARGQIDVVIVTHLYGKLADMAAFTKLAEKYGFAIFEDCAQAHGASDAGGRKAGTFGKAASFSFYPTKNLGALGDGGAVTTNDPSVADTLRKLRQYGWTAKYRNELLGGRNSRLDEIQAAFLRVMLPLLDGWNARRRAIANRYSREIKHTNIAVPPVSGEDFVAHLYVVHTDNRTGLQKHLADANVNSEVHYPTPDYRQPLFAGRFDDIALKATDHSCSHVVTLPCFPELTDAEVSRVIEACNSW</sequence>
<evidence type="ECO:0000256" key="4">
    <source>
        <dbReference type="PIRSR" id="PIRSR000390-2"/>
    </source>
</evidence>
<dbReference type="CDD" id="cd00616">
    <property type="entry name" value="AHBA_syn"/>
    <property type="match status" value="1"/>
</dbReference>
<feature type="active site" description="Proton acceptor" evidence="3">
    <location>
        <position position="190"/>
    </location>
</feature>
<evidence type="ECO:0000256" key="1">
    <source>
        <dbReference type="ARBA" id="ARBA00022898"/>
    </source>
</evidence>
<evidence type="ECO:0000313" key="6">
    <source>
        <dbReference type="EMBL" id="KGK59689.1"/>
    </source>
</evidence>
<gene>
    <name evidence="6" type="ORF">NC00_00960</name>
</gene>
<evidence type="ECO:0000256" key="2">
    <source>
        <dbReference type="ARBA" id="ARBA00037999"/>
    </source>
</evidence>